<keyword evidence="1 5" id="KW-0812">Transmembrane</keyword>
<feature type="transmembrane region" description="Helical" evidence="5">
    <location>
        <begin position="648"/>
        <end position="672"/>
    </location>
</feature>
<evidence type="ECO:0000256" key="4">
    <source>
        <dbReference type="SAM" id="MobiDB-lite"/>
    </source>
</evidence>
<gene>
    <name evidence="6" type="ORF">Poli38472_007192</name>
</gene>
<feature type="compositionally biased region" description="Basic and acidic residues" evidence="4">
    <location>
        <begin position="16"/>
        <end position="27"/>
    </location>
</feature>
<keyword evidence="7" id="KW-1185">Reference proteome</keyword>
<dbReference type="GO" id="GO:0016020">
    <property type="term" value="C:membrane"/>
    <property type="evidence" value="ECO:0007669"/>
    <property type="project" value="InterPro"/>
</dbReference>
<feature type="compositionally biased region" description="Basic residues" evidence="4">
    <location>
        <begin position="1043"/>
        <end position="1055"/>
    </location>
</feature>
<feature type="compositionally biased region" description="Basic and acidic residues" evidence="4">
    <location>
        <begin position="901"/>
        <end position="911"/>
    </location>
</feature>
<feature type="compositionally biased region" description="Acidic residues" evidence="4">
    <location>
        <begin position="1018"/>
        <end position="1040"/>
    </location>
</feature>
<feature type="transmembrane region" description="Helical" evidence="5">
    <location>
        <begin position="566"/>
        <end position="590"/>
    </location>
</feature>
<name>A0A8K1C9I0_PYTOL</name>
<feature type="region of interest" description="Disordered" evidence="4">
    <location>
        <begin position="898"/>
        <end position="925"/>
    </location>
</feature>
<feature type="transmembrane region" description="Helical" evidence="5">
    <location>
        <begin position="684"/>
        <end position="707"/>
    </location>
</feature>
<dbReference type="GO" id="GO:0005524">
    <property type="term" value="F:ATP binding"/>
    <property type="evidence" value="ECO:0007669"/>
    <property type="project" value="InterPro"/>
</dbReference>
<proteinExistence type="predicted"/>
<organism evidence="6 7">
    <name type="scientific">Pythium oligandrum</name>
    <name type="common">Mycoparasitic fungus</name>
    <dbReference type="NCBI Taxonomy" id="41045"/>
    <lineage>
        <taxon>Eukaryota</taxon>
        <taxon>Sar</taxon>
        <taxon>Stramenopiles</taxon>
        <taxon>Oomycota</taxon>
        <taxon>Peronosporomycetes</taxon>
        <taxon>Pythiales</taxon>
        <taxon>Pythiaceae</taxon>
        <taxon>Pythium</taxon>
    </lineage>
</organism>
<sequence length="1092" mass="127603">MWRRVLTGRRASAAAARDESERQATDHEDVEDEALDVVVAPPPVSMDAVSVMSNPSVSSYNSSTRQRAYHEVAHSFFGSQSETSEVESTDEELISHDDDEPRARIFRRAVSNLHLPPPTSSQVAARKQRRENARRFETLVHFANTNQPVTLQAFKKSSFDASASASARPSSSESQLDQKTQLNTELIEAYVAYARSIGREPEIQVTIGDPVSDDDEDELAVEGRAYVHAREQVEPPRHCWTPWLGTRFSKQRGCVQFWMILAVGVVLLTIMIVWLSQVAMDEVLHLDAFANNDVVVLQDDFAYLHLRDEVGFDLRYEIRALAPQPDGRSADFQVLLLTEDNFERYVEGESFSFIAQGSILRTTQASLPLTRIENVDHDEMYLVVQPCFLPSSSSSNVSYCQTTQLPAPVASRKKLFALHKLDLTQTDSNNSPRPFYIANYYVNPMPDTCSESGTKGAAYLVMFIPYVLVSLFGLRLFQMALHCESFRSNLERTYKHEFEIPEAEVDYWQPVPWDRKVPKTRLLGPCCWKKMRRPTEPFYTWWRHENYFTWIFFPYRNEQLSRGERAIIIFCSLYVTFYVTFVVAMVFGAWHKDKQSTIGSWMLYWVLLTLLPTLGKAIFKEIFKLIFRQRRAFFRLKARGGDTSRFSFRVAFLLQVLVVVCITLAQAPLLYIWLRRSCVFLSQFLYFGSLAAVMRLSVMGLALDYFWYVVIRTWGWRDLCPYCTERIVHCECCNDELLALAVERVGAKWELIQLLDQVLSRHAGQEPQLASYTPEQLHERWSVLVERARAHMEKVEKLRVYQIKKRRDQARKKRRTLLGPERLSFIMHRRDKDERLDEESVDVTEYDEEEDELLVGCHWERKILALEAKIQLGRFEKHYDSTIVDIFKSMQYTLRRGLSTSRDDEDKKRSMWETPGQRQVRREEERTRRERAFDVLHDYRIEEQREDGRAESIDETTDRSWLSRWWQRSKRDSRHESLIPMSRKSRKSAEKTELVIVVTQEDWFATKTDAIEEKEEQKEEEDEEEEVVVVVEEEEEEEEPASPRHRRSPRQRQQQHSRAFAVTEIPKTYWEQLSESVTAGLQWAFKYDSSQF</sequence>
<dbReference type="OrthoDB" id="118323at2759"/>
<reference evidence="6" key="1">
    <citation type="submission" date="2019-03" db="EMBL/GenBank/DDBJ databases">
        <title>Long read genome sequence of the mycoparasitic Pythium oligandrum ATCC 38472 isolated from sugarbeet rhizosphere.</title>
        <authorList>
            <person name="Gaulin E."/>
        </authorList>
    </citation>
    <scope>NUCLEOTIDE SEQUENCE</scope>
    <source>
        <strain evidence="6">ATCC 38472_TT</strain>
    </source>
</reference>
<evidence type="ECO:0000256" key="2">
    <source>
        <dbReference type="ARBA" id="ARBA00022989"/>
    </source>
</evidence>
<evidence type="ECO:0008006" key="8">
    <source>
        <dbReference type="Google" id="ProtNLM"/>
    </source>
</evidence>
<accession>A0A8K1C9I0</accession>
<feature type="transmembrane region" description="Helical" evidence="5">
    <location>
        <begin position="602"/>
        <end position="627"/>
    </location>
</feature>
<dbReference type="SUPFAM" id="SSF90123">
    <property type="entry name" value="ABC transporter transmembrane region"/>
    <property type="match status" value="1"/>
</dbReference>
<feature type="transmembrane region" description="Helical" evidence="5">
    <location>
        <begin position="456"/>
        <end position="477"/>
    </location>
</feature>
<feature type="region of interest" description="Disordered" evidence="4">
    <location>
        <begin position="1012"/>
        <end position="1058"/>
    </location>
</feature>
<comment type="caution">
    <text evidence="6">The sequence shown here is derived from an EMBL/GenBank/DDBJ whole genome shotgun (WGS) entry which is preliminary data.</text>
</comment>
<feature type="region of interest" description="Disordered" evidence="4">
    <location>
        <begin position="1"/>
        <end position="31"/>
    </location>
</feature>
<dbReference type="EMBL" id="SPLM01000110">
    <property type="protein sequence ID" value="TMW59047.1"/>
    <property type="molecule type" value="Genomic_DNA"/>
</dbReference>
<keyword evidence="3 5" id="KW-0472">Membrane</keyword>
<protein>
    <recommendedName>
        <fullName evidence="8">Transmembrane protein</fullName>
    </recommendedName>
</protein>
<evidence type="ECO:0000313" key="6">
    <source>
        <dbReference type="EMBL" id="TMW59047.1"/>
    </source>
</evidence>
<dbReference type="Proteomes" id="UP000794436">
    <property type="component" value="Unassembled WGS sequence"/>
</dbReference>
<feature type="transmembrane region" description="Helical" evidence="5">
    <location>
        <begin position="257"/>
        <end position="275"/>
    </location>
</feature>
<dbReference type="AlphaFoldDB" id="A0A8K1C9I0"/>
<keyword evidence="2 5" id="KW-1133">Transmembrane helix</keyword>
<evidence type="ECO:0000256" key="1">
    <source>
        <dbReference type="ARBA" id="ARBA00022692"/>
    </source>
</evidence>
<dbReference type="InterPro" id="IPR036640">
    <property type="entry name" value="ABC1_TM_sf"/>
</dbReference>
<evidence type="ECO:0000256" key="5">
    <source>
        <dbReference type="SAM" id="Phobius"/>
    </source>
</evidence>
<evidence type="ECO:0000256" key="3">
    <source>
        <dbReference type="ARBA" id="ARBA00023136"/>
    </source>
</evidence>
<evidence type="ECO:0000313" key="7">
    <source>
        <dbReference type="Proteomes" id="UP000794436"/>
    </source>
</evidence>